<protein>
    <recommendedName>
        <fullName evidence="7">MADS-box domain-containing protein</fullName>
    </recommendedName>
</protein>
<evidence type="ECO:0000313" key="8">
    <source>
        <dbReference type="EMBL" id="KAF3432722.1"/>
    </source>
</evidence>
<dbReference type="PROSITE" id="PS50066">
    <property type="entry name" value="MADS_BOX_2"/>
    <property type="match status" value="1"/>
</dbReference>
<evidence type="ECO:0000256" key="3">
    <source>
        <dbReference type="ARBA" id="ARBA00023125"/>
    </source>
</evidence>
<dbReference type="SMART" id="SM00432">
    <property type="entry name" value="MADS"/>
    <property type="match status" value="1"/>
</dbReference>
<dbReference type="GO" id="GO:0003677">
    <property type="term" value="F:DNA binding"/>
    <property type="evidence" value="ECO:0007669"/>
    <property type="project" value="UniProtKB-KW"/>
</dbReference>
<gene>
    <name evidence="8" type="ORF">FNV43_RR23824</name>
</gene>
<dbReference type="OrthoDB" id="601557at2759"/>
<organism evidence="8 9">
    <name type="scientific">Rhamnella rubrinervis</name>
    <dbReference type="NCBI Taxonomy" id="2594499"/>
    <lineage>
        <taxon>Eukaryota</taxon>
        <taxon>Viridiplantae</taxon>
        <taxon>Streptophyta</taxon>
        <taxon>Embryophyta</taxon>
        <taxon>Tracheophyta</taxon>
        <taxon>Spermatophyta</taxon>
        <taxon>Magnoliopsida</taxon>
        <taxon>eudicotyledons</taxon>
        <taxon>Gunneridae</taxon>
        <taxon>Pentapetalae</taxon>
        <taxon>rosids</taxon>
        <taxon>fabids</taxon>
        <taxon>Rosales</taxon>
        <taxon>Rhamnaceae</taxon>
        <taxon>rhamnoid group</taxon>
        <taxon>Rhamneae</taxon>
        <taxon>Rhamnella</taxon>
    </lineage>
</organism>
<feature type="compositionally biased region" description="Basic and acidic residues" evidence="6">
    <location>
        <begin position="211"/>
        <end position="234"/>
    </location>
</feature>
<evidence type="ECO:0000256" key="2">
    <source>
        <dbReference type="ARBA" id="ARBA00023015"/>
    </source>
</evidence>
<evidence type="ECO:0000256" key="6">
    <source>
        <dbReference type="SAM" id="MobiDB-lite"/>
    </source>
</evidence>
<dbReference type="Gene3D" id="3.40.1810.10">
    <property type="entry name" value="Transcription factor, MADS-box"/>
    <property type="match status" value="1"/>
</dbReference>
<keyword evidence="4" id="KW-0804">Transcription</keyword>
<evidence type="ECO:0000256" key="4">
    <source>
        <dbReference type="ARBA" id="ARBA00023163"/>
    </source>
</evidence>
<dbReference type="InterPro" id="IPR036879">
    <property type="entry name" value="TF_MADSbox_sf"/>
</dbReference>
<dbReference type="GO" id="GO:0005634">
    <property type="term" value="C:nucleus"/>
    <property type="evidence" value="ECO:0007669"/>
    <property type="project" value="UniProtKB-SubCell"/>
</dbReference>
<evidence type="ECO:0000256" key="1">
    <source>
        <dbReference type="ARBA" id="ARBA00004123"/>
    </source>
</evidence>
<comment type="subcellular location">
    <subcellularLocation>
        <location evidence="1">Nucleus</location>
    </subcellularLocation>
</comment>
<evidence type="ECO:0000313" key="9">
    <source>
        <dbReference type="Proteomes" id="UP000796880"/>
    </source>
</evidence>
<feature type="region of interest" description="Disordered" evidence="6">
    <location>
        <begin position="160"/>
        <end position="179"/>
    </location>
</feature>
<accession>A0A8K0DKD5</accession>
<keyword evidence="3" id="KW-0238">DNA-binding</keyword>
<keyword evidence="5" id="KW-0539">Nucleus</keyword>
<keyword evidence="9" id="KW-1185">Reference proteome</keyword>
<feature type="domain" description="MADS-box" evidence="7">
    <location>
        <begin position="1"/>
        <end position="61"/>
    </location>
</feature>
<dbReference type="InterPro" id="IPR050142">
    <property type="entry name" value="MADS-box/MEF2_TF"/>
</dbReference>
<dbReference type="PRINTS" id="PR00404">
    <property type="entry name" value="MADSDOMAIN"/>
</dbReference>
<dbReference type="CDD" id="cd00120">
    <property type="entry name" value="MADS"/>
    <property type="match status" value="1"/>
</dbReference>
<dbReference type="Proteomes" id="UP000796880">
    <property type="component" value="Unassembled WGS sequence"/>
</dbReference>
<proteinExistence type="predicted"/>
<keyword evidence="2" id="KW-0805">Transcription regulation</keyword>
<dbReference type="Pfam" id="PF00319">
    <property type="entry name" value="SRF-TF"/>
    <property type="match status" value="1"/>
</dbReference>
<name>A0A8K0DKD5_9ROSA</name>
<evidence type="ECO:0000259" key="7">
    <source>
        <dbReference type="PROSITE" id="PS50066"/>
    </source>
</evidence>
<reference evidence="8" key="1">
    <citation type="submission" date="2020-03" db="EMBL/GenBank/DDBJ databases">
        <title>A high-quality chromosome-level genome assembly of a woody plant with both climbing and erect habits, Rhamnella rubrinervis.</title>
        <authorList>
            <person name="Lu Z."/>
            <person name="Yang Y."/>
            <person name="Zhu X."/>
            <person name="Sun Y."/>
        </authorList>
    </citation>
    <scope>NUCLEOTIDE SEQUENCE</scope>
    <source>
        <strain evidence="8">BYM</strain>
        <tissue evidence="8">Leaf</tissue>
    </source>
</reference>
<dbReference type="GO" id="GO:0046983">
    <property type="term" value="F:protein dimerization activity"/>
    <property type="evidence" value="ECO:0007669"/>
    <property type="project" value="InterPro"/>
</dbReference>
<feature type="region of interest" description="Disordered" evidence="6">
    <location>
        <begin position="211"/>
        <end position="243"/>
    </location>
</feature>
<dbReference type="PANTHER" id="PTHR48019">
    <property type="entry name" value="SERUM RESPONSE FACTOR HOMOLOG"/>
    <property type="match status" value="1"/>
</dbReference>
<dbReference type="AlphaFoldDB" id="A0A8K0DKD5"/>
<dbReference type="EMBL" id="VOIH02000011">
    <property type="protein sequence ID" value="KAF3432722.1"/>
    <property type="molecule type" value="Genomic_DNA"/>
</dbReference>
<dbReference type="InterPro" id="IPR002100">
    <property type="entry name" value="TF_MADSbox"/>
</dbReference>
<comment type="caution">
    <text evidence="8">The sequence shown here is derived from an EMBL/GenBank/DDBJ whole genome shotgun (WGS) entry which is preliminary data.</text>
</comment>
<sequence length="243" mass="27645">MGRGKLKLELITNEKSRKRTFEKRSKGLVKKCSELSTLCDVDVCMVMVDPRHNNHNILSDELIDRYCPSGNSDELLRFMNLLDDRIKEAEKMVNAKKQDQHGHGYQNYASHAPSSSKYINIGHYHHQGIYNNNPTCGRGPVVDNPTVVGMQKNYMMFGNNNSDDEPSSSSGSASMMTRQCYSDQPESLATIMPPYMQYANNIPLQLPGIPFDHHQQQMHGNDDYNDHKGKKVDENGEFLFENN</sequence>
<evidence type="ECO:0000256" key="5">
    <source>
        <dbReference type="ARBA" id="ARBA00023242"/>
    </source>
</evidence>
<dbReference type="SUPFAM" id="SSF55455">
    <property type="entry name" value="SRF-like"/>
    <property type="match status" value="1"/>
</dbReference>